<feature type="region of interest" description="Disordered" evidence="19">
    <location>
        <begin position="267"/>
        <end position="330"/>
    </location>
</feature>
<evidence type="ECO:0000256" key="4">
    <source>
        <dbReference type="ARBA" id="ARBA00010284"/>
    </source>
</evidence>
<comment type="subunit">
    <text evidence="17">Acetyl-CoA carboxylase is a heterohexamer composed of biotin carboxyl carrier protein (AccB), biotin carboxylase (AccC) and two subunits each of ACCase subunit alpha (AccA) and ACCase subunit beta (AccD).</text>
</comment>
<evidence type="ECO:0000256" key="1">
    <source>
        <dbReference type="ARBA" id="ARBA00004496"/>
    </source>
</evidence>
<feature type="binding site" evidence="18">
    <location>
        <position position="18"/>
    </location>
    <ligand>
        <name>Zn(2+)</name>
        <dbReference type="ChEBI" id="CHEBI:29105"/>
    </ligand>
</feature>
<keyword evidence="10 18" id="KW-0863">Zinc-finger</keyword>
<evidence type="ECO:0000313" key="22">
    <source>
        <dbReference type="EMBL" id="MFC0565183.1"/>
    </source>
</evidence>
<evidence type="ECO:0000256" key="3">
    <source>
        <dbReference type="ARBA" id="ARBA00006276"/>
    </source>
</evidence>
<dbReference type="PROSITE" id="PS50980">
    <property type="entry name" value="COA_CT_NTER"/>
    <property type="match status" value="1"/>
</dbReference>
<dbReference type="InterPro" id="IPR034733">
    <property type="entry name" value="AcCoA_carboxyl_beta"/>
</dbReference>
<dbReference type="GO" id="GO:0016740">
    <property type="term" value="F:transferase activity"/>
    <property type="evidence" value="ECO:0007669"/>
    <property type="project" value="UniProtKB-KW"/>
</dbReference>
<dbReference type="PROSITE" id="PS50989">
    <property type="entry name" value="COA_CT_CTER"/>
    <property type="match status" value="1"/>
</dbReference>
<dbReference type="Pfam" id="PF03255">
    <property type="entry name" value="ACCA"/>
    <property type="match status" value="1"/>
</dbReference>
<dbReference type="EC" id="2.1.3.15" evidence="17"/>
<dbReference type="InterPro" id="IPR001095">
    <property type="entry name" value="Acetyl_CoA_COase_a_su"/>
</dbReference>
<dbReference type="PRINTS" id="PR01069">
    <property type="entry name" value="ACCCTRFRASEA"/>
</dbReference>
<evidence type="ECO:0000256" key="11">
    <source>
        <dbReference type="ARBA" id="ARBA00022832"/>
    </source>
</evidence>
<evidence type="ECO:0000259" key="21">
    <source>
        <dbReference type="PROSITE" id="PS50989"/>
    </source>
</evidence>
<comment type="pathway">
    <text evidence="2 17">Lipid metabolism; malonyl-CoA biosynthesis; malonyl-CoA from acetyl-CoA: step 1/1.</text>
</comment>
<feature type="compositionally biased region" description="Low complexity" evidence="19">
    <location>
        <begin position="268"/>
        <end position="291"/>
    </location>
</feature>
<comment type="subunit">
    <text evidence="5">Acetyl-CoA carboxylase is a heterotetramer composed of biotin carboxyl carrier protein (AccB), biotin carboxylase (AccC) and two subunits of ACCase subunit beta/alpha.</text>
</comment>
<dbReference type="Proteomes" id="UP001589894">
    <property type="component" value="Unassembled WGS sequence"/>
</dbReference>
<evidence type="ECO:0000256" key="16">
    <source>
        <dbReference type="ARBA" id="ARBA00049152"/>
    </source>
</evidence>
<evidence type="ECO:0000256" key="9">
    <source>
        <dbReference type="ARBA" id="ARBA00022741"/>
    </source>
</evidence>
<evidence type="ECO:0000256" key="15">
    <source>
        <dbReference type="ARBA" id="ARBA00025280"/>
    </source>
</evidence>
<dbReference type="HAMAP" id="MF_01395">
    <property type="entry name" value="AcetylCoA_CT_beta"/>
    <property type="match status" value="1"/>
</dbReference>
<keyword evidence="7 17" id="KW-0444">Lipid biosynthesis</keyword>
<feature type="compositionally biased region" description="Low complexity" evidence="19">
    <location>
        <begin position="317"/>
        <end position="330"/>
    </location>
</feature>
<keyword evidence="22" id="KW-0436">Ligase</keyword>
<keyword evidence="18" id="KW-0862">Zinc</keyword>
<evidence type="ECO:0000256" key="19">
    <source>
        <dbReference type="SAM" id="MobiDB-lite"/>
    </source>
</evidence>
<dbReference type="Gene3D" id="3.90.226.10">
    <property type="entry name" value="2-enoyl-CoA Hydratase, Chain A, domain 1"/>
    <property type="match status" value="2"/>
</dbReference>
<evidence type="ECO:0000256" key="7">
    <source>
        <dbReference type="ARBA" id="ARBA00022516"/>
    </source>
</evidence>
<dbReference type="PANTHER" id="PTHR42853:SF3">
    <property type="entry name" value="ACETYL-COENZYME A CARBOXYLASE CARBOXYL TRANSFERASE SUBUNIT ALPHA, CHLOROPLASTIC"/>
    <property type="match status" value="1"/>
</dbReference>
<dbReference type="GO" id="GO:0003989">
    <property type="term" value="F:acetyl-CoA carboxylase activity"/>
    <property type="evidence" value="ECO:0007669"/>
    <property type="project" value="UniProtKB-EC"/>
</dbReference>
<evidence type="ECO:0000256" key="5">
    <source>
        <dbReference type="ARBA" id="ARBA00011664"/>
    </source>
</evidence>
<feature type="zinc finger region" description="C4-type" evidence="18">
    <location>
        <begin position="18"/>
        <end position="40"/>
    </location>
</feature>
<dbReference type="InterPro" id="IPR029045">
    <property type="entry name" value="ClpP/crotonase-like_dom_sf"/>
</dbReference>
<evidence type="ECO:0000259" key="20">
    <source>
        <dbReference type="PROSITE" id="PS50980"/>
    </source>
</evidence>
<keyword evidence="12 17" id="KW-0067">ATP-binding</keyword>
<dbReference type="InterPro" id="IPR011763">
    <property type="entry name" value="COA_CT_C"/>
</dbReference>
<evidence type="ECO:0000256" key="14">
    <source>
        <dbReference type="ARBA" id="ARBA00023160"/>
    </source>
</evidence>
<name>A0ABV6NWM2_9ACTN</name>
<comment type="cofactor">
    <cofactor evidence="18">
        <name>Zn(2+)</name>
        <dbReference type="ChEBI" id="CHEBI:29105"/>
    </cofactor>
    <text evidence="18">Binds 1 zinc ion per subunit.</text>
</comment>
<keyword evidence="8 17" id="KW-0808">Transferase</keyword>
<feature type="domain" description="CoA carboxyltransferase C-terminal" evidence="21">
    <location>
        <begin position="325"/>
        <end position="572"/>
    </location>
</feature>
<feature type="binding site" evidence="18">
    <location>
        <position position="40"/>
    </location>
    <ligand>
        <name>Zn(2+)</name>
        <dbReference type="ChEBI" id="CHEBI:29105"/>
    </ligand>
</feature>
<sequence length="613" mass="62745">MTVTAPVPAAVDPDWLRCPSCAELVYGPRYRRCLRVCPHCQAHGRLTAAERLDLLCDPGSVRPLPEPIVPEDPLRFTALRPYPQSLAAARRGTGLAEAAVCVRARVEGQPLVAVVLDFRFLGGSMGTAVGAAVTGAAQLALRCRLPLLLVTASGGARMQEGALSLMQMATTSQAMAALDAAGLLTITVVTDPTYGGVAASFTLLSDVVLAEPGAHLGFAGPRVIAQTTRQQLPEGFQTAEFLLANGLVDDVVPRAALRGAVGRLLRTGAGPEPASPSGAGPEPASPSGAGPEPAPRTGEGSDRALRNGDGPAPAPSGPSGTTAAGEDLAAPAARPAWEAVSLARRAGRPTTADYLSYLLTDFHELHGDRIGGDSRAIIAGLGLLGGRRVAVIGHDKGHRTTERVARNFGMATPAGYRKAARIMRLAAKLGLPVITLIDTPGADPGPQSERTGQAVAIAENLRLMSELPVPVVSVVIGEGGSGGALALAVGNLVYAMENATYSVISPEGCAAILWKDPAAAPLAAEALGLTPDRLLAYGVLDGVVPEPPGGAHEDPVAAAELLRIVLDAALDRLAGLGPEQLRAQRRQRFQAIGARSGGSEPAAAPGSTAAPDR</sequence>
<evidence type="ECO:0000256" key="18">
    <source>
        <dbReference type="HAMAP-Rule" id="MF_01395"/>
    </source>
</evidence>
<comment type="function">
    <text evidence="17">Component of the acetyl coenzyme A carboxylase (ACC) complex. First, biotin carboxylase catalyzes the carboxylation of biotin on its carrier protein (BCCP) and then the CO(2) group is transferred by the carboxyltransferase to acetyl-CoA to form malonyl-CoA.</text>
</comment>
<keyword evidence="11 17" id="KW-0276">Fatty acid metabolism</keyword>
<organism evidence="22 23">
    <name type="scientific">Plantactinospora siamensis</name>
    <dbReference type="NCBI Taxonomy" id="555372"/>
    <lineage>
        <taxon>Bacteria</taxon>
        <taxon>Bacillati</taxon>
        <taxon>Actinomycetota</taxon>
        <taxon>Actinomycetes</taxon>
        <taxon>Micromonosporales</taxon>
        <taxon>Micromonosporaceae</taxon>
        <taxon>Plantactinospora</taxon>
    </lineage>
</organism>
<feature type="binding site" evidence="18">
    <location>
        <position position="37"/>
    </location>
    <ligand>
        <name>Zn(2+)</name>
        <dbReference type="ChEBI" id="CHEBI:29105"/>
    </ligand>
</feature>
<keyword evidence="6 17" id="KW-0963">Cytoplasm</keyword>
<keyword evidence="23" id="KW-1185">Reference proteome</keyword>
<evidence type="ECO:0000256" key="17">
    <source>
        <dbReference type="HAMAP-Rule" id="MF_00823"/>
    </source>
</evidence>
<dbReference type="NCBIfam" id="NF041504">
    <property type="entry name" value="AccA_sub"/>
    <property type="match status" value="1"/>
</dbReference>
<feature type="domain" description="CoA carboxyltransferase N-terminal" evidence="20">
    <location>
        <begin position="14"/>
        <end position="283"/>
    </location>
</feature>
<dbReference type="HAMAP" id="MF_00823">
    <property type="entry name" value="AcetylCoA_CT_alpha"/>
    <property type="match status" value="1"/>
</dbReference>
<dbReference type="RefSeq" id="WP_377338782.1">
    <property type="nucleotide sequence ID" value="NZ_JBHLUE010000011.1"/>
</dbReference>
<protein>
    <recommendedName>
        <fullName evidence="17 18">Multifunctional fusion protein</fullName>
    </recommendedName>
    <domain>
        <recommendedName>
            <fullName evidence="17">Acetyl-coenzyme A carboxylase carboxyl transferase subunit alpha</fullName>
            <shortName evidence="17">ACCase subunit alpha</shortName>
            <shortName evidence="17">Acetyl-CoA carboxylase carboxyltransferase subunit alpha</shortName>
            <ecNumber evidence="17">2.1.3.15</ecNumber>
        </recommendedName>
    </domain>
    <domain>
        <recommendedName>
            <fullName evidence="18">Acetyl-coenzyme A carboxylase carboxyl transferase subunit beta</fullName>
            <shortName evidence="18">ACCase subunit beta</shortName>
            <shortName evidence="18">Acetyl-CoA carboxylase carboxyltransferase subunit beta</shortName>
        </recommendedName>
    </domain>
</protein>
<evidence type="ECO:0000256" key="2">
    <source>
        <dbReference type="ARBA" id="ARBA00004956"/>
    </source>
</evidence>
<dbReference type="PANTHER" id="PTHR42853">
    <property type="entry name" value="ACETYL-COENZYME A CARBOXYLASE CARBOXYL TRANSFERASE SUBUNIT ALPHA"/>
    <property type="match status" value="1"/>
</dbReference>
<evidence type="ECO:0000256" key="6">
    <source>
        <dbReference type="ARBA" id="ARBA00022490"/>
    </source>
</evidence>
<keyword evidence="14 17" id="KW-0275">Fatty acid biosynthesis</keyword>
<comment type="similarity">
    <text evidence="3">In the C-terminal section; belongs to the AccA family.</text>
</comment>
<dbReference type="NCBIfam" id="TIGR00513">
    <property type="entry name" value="accA"/>
    <property type="match status" value="1"/>
</dbReference>
<evidence type="ECO:0000256" key="12">
    <source>
        <dbReference type="ARBA" id="ARBA00022840"/>
    </source>
</evidence>
<comment type="similarity">
    <text evidence="4">In the N-terminal section; belongs to the AccD/PCCB family.</text>
</comment>
<keyword evidence="9 17" id="KW-0547">Nucleotide-binding</keyword>
<feature type="region of interest" description="Disordered" evidence="19">
    <location>
        <begin position="587"/>
        <end position="613"/>
    </location>
</feature>
<comment type="subcellular location">
    <subcellularLocation>
        <location evidence="1 17">Cytoplasm</location>
    </subcellularLocation>
</comment>
<dbReference type="EMBL" id="JBHLUE010000011">
    <property type="protein sequence ID" value="MFC0565183.1"/>
    <property type="molecule type" value="Genomic_DNA"/>
</dbReference>
<dbReference type="Pfam" id="PF01039">
    <property type="entry name" value="Carboxyl_trans"/>
    <property type="match status" value="1"/>
</dbReference>
<feature type="binding site" evidence="18">
    <location>
        <position position="21"/>
    </location>
    <ligand>
        <name>Zn(2+)</name>
        <dbReference type="ChEBI" id="CHEBI:29105"/>
    </ligand>
</feature>
<gene>
    <name evidence="17 22" type="primary">accA</name>
    <name evidence="18" type="synonym">accD</name>
    <name evidence="22" type="ORF">ACFFHU_13690</name>
</gene>
<keyword evidence="18" id="KW-0479">Metal-binding</keyword>
<comment type="caution">
    <text evidence="22">The sequence shown here is derived from an EMBL/GenBank/DDBJ whole genome shotgun (WGS) entry which is preliminary data.</text>
</comment>
<dbReference type="SUPFAM" id="SSF52096">
    <property type="entry name" value="ClpP/crotonase"/>
    <property type="match status" value="2"/>
</dbReference>
<dbReference type="InterPro" id="IPR000438">
    <property type="entry name" value="Acetyl_CoA_COase_Trfase_b_su"/>
</dbReference>
<reference evidence="22 23" key="1">
    <citation type="submission" date="2024-09" db="EMBL/GenBank/DDBJ databases">
        <authorList>
            <person name="Sun Q."/>
            <person name="Mori K."/>
        </authorList>
    </citation>
    <scope>NUCLEOTIDE SEQUENCE [LARGE SCALE GENOMIC DNA]</scope>
    <source>
        <strain evidence="22 23">TBRC 2205</strain>
    </source>
</reference>
<comment type="function">
    <text evidence="15 18">Component of the acetyl coenzyme A carboxylase (ACC) complex. Biotin carboxylase (BC) catalyzes the carboxylation of biotin on its carrier protein (BCCP) and then the CO(2) group is transferred by the transcarboxylase to acetyl-CoA to form malonyl-CoA.</text>
</comment>
<evidence type="ECO:0000313" key="23">
    <source>
        <dbReference type="Proteomes" id="UP001589894"/>
    </source>
</evidence>
<comment type="catalytic activity">
    <reaction evidence="16 17">
        <text>N(6)-carboxybiotinyl-L-lysyl-[protein] + acetyl-CoA = N(6)-biotinyl-L-lysyl-[protein] + malonyl-CoA</text>
        <dbReference type="Rhea" id="RHEA:54728"/>
        <dbReference type="Rhea" id="RHEA-COMP:10505"/>
        <dbReference type="Rhea" id="RHEA-COMP:10506"/>
        <dbReference type="ChEBI" id="CHEBI:57288"/>
        <dbReference type="ChEBI" id="CHEBI:57384"/>
        <dbReference type="ChEBI" id="CHEBI:83144"/>
        <dbReference type="ChEBI" id="CHEBI:83145"/>
        <dbReference type="EC" id="2.1.3.15"/>
    </reaction>
</comment>
<evidence type="ECO:0000256" key="13">
    <source>
        <dbReference type="ARBA" id="ARBA00023098"/>
    </source>
</evidence>
<comment type="similarity">
    <text evidence="17">Belongs to the AccA family.</text>
</comment>
<comment type="similarity">
    <text evidence="18">Belongs to the AccD/PCCB family.</text>
</comment>
<evidence type="ECO:0000256" key="8">
    <source>
        <dbReference type="ARBA" id="ARBA00022679"/>
    </source>
</evidence>
<dbReference type="InterPro" id="IPR011762">
    <property type="entry name" value="COA_CT_N"/>
</dbReference>
<evidence type="ECO:0000256" key="10">
    <source>
        <dbReference type="ARBA" id="ARBA00022771"/>
    </source>
</evidence>
<proteinExistence type="inferred from homology"/>
<keyword evidence="13 17" id="KW-0443">Lipid metabolism</keyword>
<accession>A0ABV6NWM2</accession>